<keyword evidence="2" id="KW-0812">Transmembrane</keyword>
<keyword evidence="2" id="KW-0472">Membrane</keyword>
<evidence type="ECO:0000256" key="1">
    <source>
        <dbReference type="SAM" id="MobiDB-lite"/>
    </source>
</evidence>
<feature type="compositionally biased region" description="Gly residues" evidence="1">
    <location>
        <begin position="82"/>
        <end position="95"/>
    </location>
</feature>
<evidence type="ECO:0000256" key="2">
    <source>
        <dbReference type="SAM" id="Phobius"/>
    </source>
</evidence>
<feature type="transmembrane region" description="Helical" evidence="2">
    <location>
        <begin position="49"/>
        <end position="66"/>
    </location>
</feature>
<feature type="region of interest" description="Disordered" evidence="1">
    <location>
        <begin position="76"/>
        <end position="95"/>
    </location>
</feature>
<feature type="transmembrane region" description="Helical" evidence="2">
    <location>
        <begin position="12"/>
        <end position="43"/>
    </location>
</feature>
<reference evidence="3 4" key="1">
    <citation type="submission" date="2023-04" db="EMBL/GenBank/DDBJ databases">
        <title>Marinoamorphus aggregata gen. nov., sp. Nov., isolate from tissue of brittle star Ophioplocus japonicus.</title>
        <authorList>
            <person name="Kawano K."/>
            <person name="Sawayama S."/>
            <person name="Nakagawa S."/>
        </authorList>
    </citation>
    <scope>NUCLEOTIDE SEQUENCE [LARGE SCALE GENOMIC DNA]</scope>
    <source>
        <strain evidence="3 4">NKW23</strain>
    </source>
</reference>
<name>A0ABQ6LLW2_9RHOB</name>
<accession>A0ABQ6LLW2</accession>
<keyword evidence="4" id="KW-1185">Reference proteome</keyword>
<organism evidence="3 4">
    <name type="scientific">Paralimibaculum aggregatum</name>
    <dbReference type="NCBI Taxonomy" id="3036245"/>
    <lineage>
        <taxon>Bacteria</taxon>
        <taxon>Pseudomonadati</taxon>
        <taxon>Pseudomonadota</taxon>
        <taxon>Alphaproteobacteria</taxon>
        <taxon>Rhodobacterales</taxon>
        <taxon>Paracoccaceae</taxon>
        <taxon>Paralimibaculum</taxon>
    </lineage>
</organism>
<proteinExistence type="predicted"/>
<evidence type="ECO:0000313" key="4">
    <source>
        <dbReference type="Proteomes" id="UP001239909"/>
    </source>
</evidence>
<gene>
    <name evidence="3" type="ORF">LNKW23_18850</name>
</gene>
<protein>
    <submittedName>
        <fullName evidence="3">Uncharacterized protein</fullName>
    </submittedName>
</protein>
<comment type="caution">
    <text evidence="3">The sequence shown here is derived from an EMBL/GenBank/DDBJ whole genome shotgun (WGS) entry which is preliminary data.</text>
</comment>
<dbReference type="RefSeq" id="WP_285671458.1">
    <property type="nucleotide sequence ID" value="NZ_BSYI01000012.1"/>
</dbReference>
<dbReference type="EMBL" id="BSYI01000012">
    <property type="protein sequence ID" value="GMG82672.1"/>
    <property type="molecule type" value="Genomic_DNA"/>
</dbReference>
<sequence>MLAAIPIPVLLGLGAVAVIVLAICMPGALAIGALAFFVAIMAWHVPEPDLIICISVVVAMAAFDFAREWFQHRNGTAEGAADGDGAGGDSGEGGQ</sequence>
<evidence type="ECO:0000313" key="3">
    <source>
        <dbReference type="EMBL" id="GMG82672.1"/>
    </source>
</evidence>
<keyword evidence="2" id="KW-1133">Transmembrane helix</keyword>
<dbReference type="Proteomes" id="UP001239909">
    <property type="component" value="Unassembled WGS sequence"/>
</dbReference>